<feature type="chain" id="PRO_5043607470" description="Secreted protein" evidence="1">
    <location>
        <begin position="23"/>
        <end position="100"/>
    </location>
</feature>
<protein>
    <recommendedName>
        <fullName evidence="4">Secreted protein</fullName>
    </recommendedName>
</protein>
<gene>
    <name evidence="2" type="ORF">CDAR_565251</name>
</gene>
<feature type="signal peptide" evidence="1">
    <location>
        <begin position="1"/>
        <end position="22"/>
    </location>
</feature>
<accession>A0AAV4TX56</accession>
<name>A0AAV4TX56_9ARAC</name>
<keyword evidence="1" id="KW-0732">Signal</keyword>
<evidence type="ECO:0000256" key="1">
    <source>
        <dbReference type="SAM" id="SignalP"/>
    </source>
</evidence>
<proteinExistence type="predicted"/>
<comment type="caution">
    <text evidence="2">The sequence shown here is derived from an EMBL/GenBank/DDBJ whole genome shotgun (WGS) entry which is preliminary data.</text>
</comment>
<dbReference type="Proteomes" id="UP001054837">
    <property type="component" value="Unassembled WGS sequence"/>
</dbReference>
<organism evidence="2 3">
    <name type="scientific">Caerostris darwini</name>
    <dbReference type="NCBI Taxonomy" id="1538125"/>
    <lineage>
        <taxon>Eukaryota</taxon>
        <taxon>Metazoa</taxon>
        <taxon>Ecdysozoa</taxon>
        <taxon>Arthropoda</taxon>
        <taxon>Chelicerata</taxon>
        <taxon>Arachnida</taxon>
        <taxon>Araneae</taxon>
        <taxon>Araneomorphae</taxon>
        <taxon>Entelegynae</taxon>
        <taxon>Araneoidea</taxon>
        <taxon>Araneidae</taxon>
        <taxon>Caerostris</taxon>
    </lineage>
</organism>
<sequence>MKWVVVSLGLCYGSYLLNGVSSRSTLNYKFSWPYKSSTRKLPFFNHLCLSTKGCQGQITQWQSGEPRGGEEILVFDWPKLVFSDAAIKRKGRVMFVLLRG</sequence>
<evidence type="ECO:0000313" key="3">
    <source>
        <dbReference type="Proteomes" id="UP001054837"/>
    </source>
</evidence>
<evidence type="ECO:0008006" key="4">
    <source>
        <dbReference type="Google" id="ProtNLM"/>
    </source>
</evidence>
<dbReference type="AlphaFoldDB" id="A0AAV4TX56"/>
<reference evidence="2 3" key="1">
    <citation type="submission" date="2021-06" db="EMBL/GenBank/DDBJ databases">
        <title>Caerostris darwini draft genome.</title>
        <authorList>
            <person name="Kono N."/>
            <person name="Arakawa K."/>
        </authorList>
    </citation>
    <scope>NUCLEOTIDE SEQUENCE [LARGE SCALE GENOMIC DNA]</scope>
</reference>
<dbReference type="EMBL" id="BPLQ01010246">
    <property type="protein sequence ID" value="GIY49550.1"/>
    <property type="molecule type" value="Genomic_DNA"/>
</dbReference>
<keyword evidence="3" id="KW-1185">Reference proteome</keyword>
<evidence type="ECO:0000313" key="2">
    <source>
        <dbReference type="EMBL" id="GIY49550.1"/>
    </source>
</evidence>